<sequence length="118" mass="12116">MSLSTPADLQPSLYEQLRCQLTATRPDLAGNPTALDELTIQCLMEAFTRRVAQPGDLGNHLAPGLPLPAPAPVMMSPSPLLPNETITITDGDGSTSGSGGAGSGSAEESDESAVLLIE</sequence>
<proteinExistence type="predicted"/>
<accession>A0A448X035</accession>
<organism evidence="2 3">
    <name type="scientific">Protopolystoma xenopodis</name>
    <dbReference type="NCBI Taxonomy" id="117903"/>
    <lineage>
        <taxon>Eukaryota</taxon>
        <taxon>Metazoa</taxon>
        <taxon>Spiralia</taxon>
        <taxon>Lophotrochozoa</taxon>
        <taxon>Platyhelminthes</taxon>
        <taxon>Monogenea</taxon>
        <taxon>Polyopisthocotylea</taxon>
        <taxon>Polystomatidea</taxon>
        <taxon>Polystomatidae</taxon>
        <taxon>Protopolystoma</taxon>
    </lineage>
</organism>
<feature type="compositionally biased region" description="Low complexity" evidence="1">
    <location>
        <begin position="73"/>
        <end position="82"/>
    </location>
</feature>
<name>A0A448X035_9PLAT</name>
<comment type="caution">
    <text evidence="2">The sequence shown here is derived from an EMBL/GenBank/DDBJ whole genome shotgun (WGS) entry which is preliminary data.</text>
</comment>
<keyword evidence="3" id="KW-1185">Reference proteome</keyword>
<dbReference type="AlphaFoldDB" id="A0A448X035"/>
<reference evidence="2" key="1">
    <citation type="submission" date="2018-11" db="EMBL/GenBank/DDBJ databases">
        <authorList>
            <consortium name="Pathogen Informatics"/>
        </authorList>
    </citation>
    <scope>NUCLEOTIDE SEQUENCE</scope>
</reference>
<dbReference type="Proteomes" id="UP000784294">
    <property type="component" value="Unassembled WGS sequence"/>
</dbReference>
<evidence type="ECO:0000256" key="1">
    <source>
        <dbReference type="SAM" id="MobiDB-lite"/>
    </source>
</evidence>
<gene>
    <name evidence="2" type="ORF">PXEA_LOCUS18126</name>
</gene>
<feature type="compositionally biased region" description="Gly residues" evidence="1">
    <location>
        <begin position="94"/>
        <end position="103"/>
    </location>
</feature>
<evidence type="ECO:0000313" key="2">
    <source>
        <dbReference type="EMBL" id="VEL24686.1"/>
    </source>
</evidence>
<protein>
    <submittedName>
        <fullName evidence="2">Uncharacterized protein</fullName>
    </submittedName>
</protein>
<evidence type="ECO:0000313" key="3">
    <source>
        <dbReference type="Proteomes" id="UP000784294"/>
    </source>
</evidence>
<feature type="region of interest" description="Disordered" evidence="1">
    <location>
        <begin position="73"/>
        <end position="118"/>
    </location>
</feature>
<dbReference type="EMBL" id="CAAALY010069050">
    <property type="protein sequence ID" value="VEL24686.1"/>
    <property type="molecule type" value="Genomic_DNA"/>
</dbReference>